<keyword evidence="3" id="KW-1185">Reference proteome</keyword>
<dbReference type="PANTHER" id="PTHR11787">
    <property type="entry name" value="RAB GDP-DISSOCIATION INHIBITOR"/>
    <property type="match status" value="1"/>
</dbReference>
<name>A0AA88HS78_ARTSF</name>
<proteinExistence type="inferred from homology"/>
<dbReference type="AlphaFoldDB" id="A0AA88HS78"/>
<dbReference type="GO" id="GO:0007264">
    <property type="term" value="P:small GTPase-mediated signal transduction"/>
    <property type="evidence" value="ECO:0007669"/>
    <property type="project" value="InterPro"/>
</dbReference>
<dbReference type="Gene3D" id="3.50.50.60">
    <property type="entry name" value="FAD/NAD(P)-binding domain"/>
    <property type="match status" value="1"/>
</dbReference>
<dbReference type="InterPro" id="IPR018203">
    <property type="entry name" value="GDP_dissociation_inhibitor"/>
</dbReference>
<sequence>MYLQEWDFCDVASYKGLCPFSLAMQEFFDKFELKPDFADFVGRHLALYRDNSYLQRDARYTLIRMKVYCESLARYGEPGTLWLAMASLNHQDAFLNHEPCLSIGRDPGGIAMLSTFDFNRDDWTSLCKKPVDEIVMEYGKVVGVRSGRETARCKQVYCDPSYVPGRVDHFCQVIRCRYVLLPGTKDALSTQLIIPQK</sequence>
<dbReference type="Proteomes" id="UP001187531">
    <property type="component" value="Unassembled WGS sequence"/>
</dbReference>
<accession>A0AA88HS78</accession>
<dbReference type="Pfam" id="PF00996">
    <property type="entry name" value="GDI"/>
    <property type="match status" value="1"/>
</dbReference>
<dbReference type="GO" id="GO:0005093">
    <property type="term" value="F:Rab GDP-dissociation inhibitor activity"/>
    <property type="evidence" value="ECO:0007669"/>
    <property type="project" value="TreeGrafter"/>
</dbReference>
<protein>
    <submittedName>
        <fullName evidence="2">Uncharacterized protein</fullName>
    </submittedName>
</protein>
<reference evidence="2" key="1">
    <citation type="submission" date="2023-07" db="EMBL/GenBank/DDBJ databases">
        <title>Chromosome-level genome assembly of Artemia franciscana.</title>
        <authorList>
            <person name="Jo E."/>
        </authorList>
    </citation>
    <scope>NUCLEOTIDE SEQUENCE</scope>
    <source>
        <tissue evidence="2">Whole body</tissue>
    </source>
</reference>
<dbReference type="GO" id="GO:0016192">
    <property type="term" value="P:vesicle-mediated transport"/>
    <property type="evidence" value="ECO:0007669"/>
    <property type="project" value="TreeGrafter"/>
</dbReference>
<evidence type="ECO:0000256" key="1">
    <source>
        <dbReference type="ARBA" id="ARBA00005593"/>
    </source>
</evidence>
<dbReference type="PANTHER" id="PTHR11787:SF8">
    <property type="entry name" value="RAB GDP DISSOCIATION INHIBITOR"/>
    <property type="match status" value="1"/>
</dbReference>
<gene>
    <name evidence="2" type="ORF">QYM36_007214</name>
</gene>
<dbReference type="InterPro" id="IPR036188">
    <property type="entry name" value="FAD/NAD-bd_sf"/>
</dbReference>
<dbReference type="GO" id="GO:0005737">
    <property type="term" value="C:cytoplasm"/>
    <property type="evidence" value="ECO:0007669"/>
    <property type="project" value="TreeGrafter"/>
</dbReference>
<evidence type="ECO:0000313" key="2">
    <source>
        <dbReference type="EMBL" id="KAK2716995.1"/>
    </source>
</evidence>
<evidence type="ECO:0000313" key="3">
    <source>
        <dbReference type="Proteomes" id="UP001187531"/>
    </source>
</evidence>
<dbReference type="EMBL" id="JAVRJZ010000011">
    <property type="protein sequence ID" value="KAK2716995.1"/>
    <property type="molecule type" value="Genomic_DNA"/>
</dbReference>
<organism evidence="2 3">
    <name type="scientific">Artemia franciscana</name>
    <name type="common">Brine shrimp</name>
    <name type="synonym">Artemia sanfranciscana</name>
    <dbReference type="NCBI Taxonomy" id="6661"/>
    <lineage>
        <taxon>Eukaryota</taxon>
        <taxon>Metazoa</taxon>
        <taxon>Ecdysozoa</taxon>
        <taxon>Arthropoda</taxon>
        <taxon>Crustacea</taxon>
        <taxon>Branchiopoda</taxon>
        <taxon>Anostraca</taxon>
        <taxon>Artemiidae</taxon>
        <taxon>Artemia</taxon>
    </lineage>
</organism>
<comment type="caution">
    <text evidence="2">The sequence shown here is derived from an EMBL/GenBank/DDBJ whole genome shotgun (WGS) entry which is preliminary data.</text>
</comment>
<dbReference type="Gene3D" id="1.10.405.10">
    <property type="entry name" value="Guanine Nucleotide Dissociation Inhibitor, domain 1"/>
    <property type="match status" value="1"/>
</dbReference>
<comment type="similarity">
    <text evidence="1">Belongs to the Rab GDI family.</text>
</comment>